<dbReference type="Proteomes" id="UP000179076">
    <property type="component" value="Unassembled WGS sequence"/>
</dbReference>
<dbReference type="InterPro" id="IPR009912">
    <property type="entry name" value="DUF1451"/>
</dbReference>
<sequence>MVAEAAYYRALNRDFNGGDPIDDWIAAEREISQRLPNAKQQKEEVVVYEKLHETVKKLFADVQGTVNSETVSRAFDKATEEMKRTGAHTAETVGKIATTLRKDMAATAAKMGPQWEAFSDKSADLFAVWRDRGNVFLGQAADAVGEWLQQTGAKLASPTYRTGEMVARGTFECTLCGERLTLGTAAHLPACPKCGKLDYRRV</sequence>
<dbReference type="Pfam" id="PF11154">
    <property type="entry name" value="DUF2934"/>
    <property type="match status" value="1"/>
</dbReference>
<comment type="caution">
    <text evidence="1">The sequence shown here is derived from an EMBL/GenBank/DDBJ whole genome shotgun (WGS) entry which is preliminary data.</text>
</comment>
<name>A0A1F6V0C4_9PROT</name>
<evidence type="ECO:0008006" key="3">
    <source>
        <dbReference type="Google" id="ProtNLM"/>
    </source>
</evidence>
<evidence type="ECO:0000313" key="2">
    <source>
        <dbReference type="Proteomes" id="UP000179076"/>
    </source>
</evidence>
<evidence type="ECO:0000313" key="1">
    <source>
        <dbReference type="EMBL" id="OGI63122.1"/>
    </source>
</evidence>
<dbReference type="EMBL" id="MFSP01000161">
    <property type="protein sequence ID" value="OGI63122.1"/>
    <property type="molecule type" value="Genomic_DNA"/>
</dbReference>
<protein>
    <recommendedName>
        <fullName evidence="3">DUF2934 domain-containing protein</fullName>
    </recommendedName>
</protein>
<proteinExistence type="predicted"/>
<reference evidence="1 2" key="1">
    <citation type="journal article" date="2016" name="Nat. Commun.">
        <title>Thousands of microbial genomes shed light on interconnected biogeochemical processes in an aquifer system.</title>
        <authorList>
            <person name="Anantharaman K."/>
            <person name="Brown C.T."/>
            <person name="Hug L.A."/>
            <person name="Sharon I."/>
            <person name="Castelle C.J."/>
            <person name="Probst A.J."/>
            <person name="Thomas B.C."/>
            <person name="Singh A."/>
            <person name="Wilkins M.J."/>
            <person name="Karaoz U."/>
            <person name="Brodie E.L."/>
            <person name="Williams K.H."/>
            <person name="Hubbard S.S."/>
            <person name="Banfield J.F."/>
        </authorList>
    </citation>
    <scope>NUCLEOTIDE SEQUENCE [LARGE SCALE GENOMIC DNA]</scope>
</reference>
<gene>
    <name evidence="1" type="ORF">A2W18_05450</name>
</gene>
<organism evidence="1 2">
    <name type="scientific">Candidatus Muproteobacteria bacterium RBG_16_60_9</name>
    <dbReference type="NCBI Taxonomy" id="1817755"/>
    <lineage>
        <taxon>Bacteria</taxon>
        <taxon>Pseudomonadati</taxon>
        <taxon>Pseudomonadota</taxon>
        <taxon>Candidatus Muproteobacteria</taxon>
    </lineage>
</organism>
<dbReference type="AlphaFoldDB" id="A0A1F6V0C4"/>
<accession>A0A1F6V0C4</accession>
<dbReference type="InterPro" id="IPR021327">
    <property type="entry name" value="DUF2934"/>
</dbReference>
<dbReference type="Pfam" id="PF07295">
    <property type="entry name" value="DUF1451"/>
    <property type="match status" value="1"/>
</dbReference>